<feature type="transmembrane region" description="Helical" evidence="6">
    <location>
        <begin position="193"/>
        <end position="215"/>
    </location>
</feature>
<feature type="transmembrane region" description="Helical" evidence="6">
    <location>
        <begin position="157"/>
        <end position="181"/>
    </location>
</feature>
<keyword evidence="3 6" id="KW-0812">Transmembrane</keyword>
<dbReference type="PANTHER" id="PTHR30086:SF20">
    <property type="entry name" value="ARGININE EXPORTER PROTEIN ARGO-RELATED"/>
    <property type="match status" value="1"/>
</dbReference>
<evidence type="ECO:0000256" key="5">
    <source>
        <dbReference type="ARBA" id="ARBA00023136"/>
    </source>
</evidence>
<keyword evidence="8" id="KW-1185">Reference proteome</keyword>
<evidence type="ECO:0000256" key="3">
    <source>
        <dbReference type="ARBA" id="ARBA00022692"/>
    </source>
</evidence>
<dbReference type="GO" id="GO:0015171">
    <property type="term" value="F:amino acid transmembrane transporter activity"/>
    <property type="evidence" value="ECO:0007669"/>
    <property type="project" value="TreeGrafter"/>
</dbReference>
<name>I3TKN8_TISMK</name>
<dbReference type="RefSeq" id="WP_014745005.1">
    <property type="nucleotide sequence ID" value="NC_017956.1"/>
</dbReference>
<dbReference type="PANTHER" id="PTHR30086">
    <property type="entry name" value="ARGININE EXPORTER PROTEIN ARGO"/>
    <property type="match status" value="1"/>
</dbReference>
<dbReference type="InterPro" id="IPR001123">
    <property type="entry name" value="LeuE-type"/>
</dbReference>
<dbReference type="Proteomes" id="UP000005258">
    <property type="component" value="Chromosome"/>
</dbReference>
<dbReference type="eggNOG" id="COG1280">
    <property type="taxonomic scope" value="Bacteria"/>
</dbReference>
<evidence type="ECO:0000313" key="8">
    <source>
        <dbReference type="Proteomes" id="UP000005258"/>
    </source>
</evidence>
<keyword evidence="2" id="KW-1003">Cell membrane</keyword>
<dbReference type="EMBL" id="CP003236">
    <property type="protein sequence ID" value="AFK53326.1"/>
    <property type="molecule type" value="Genomic_DNA"/>
</dbReference>
<dbReference type="HOGENOM" id="CLU_079569_1_0_5"/>
<evidence type="ECO:0000256" key="1">
    <source>
        <dbReference type="ARBA" id="ARBA00004651"/>
    </source>
</evidence>
<dbReference type="GO" id="GO:0033228">
    <property type="term" value="P:cysteine export across plasma membrane"/>
    <property type="evidence" value="ECO:0007669"/>
    <property type="project" value="TreeGrafter"/>
</dbReference>
<dbReference type="STRING" id="1110502.TMO_1487"/>
<protein>
    <submittedName>
        <fullName evidence="7">Amino acid transporter LysE</fullName>
    </submittedName>
</protein>
<reference evidence="7 8" key="1">
    <citation type="journal article" date="2012" name="J. Am. Chem. Soc.">
        <title>Bacterial biosynthesis and maturation of the didemnin anti-cancer agents.</title>
        <authorList>
            <person name="Xu Y."/>
            <person name="Kersten R.D."/>
            <person name="Nam S.J."/>
            <person name="Lu L."/>
            <person name="Al-Suwailem A.M."/>
            <person name="Zheng H."/>
            <person name="Fenical W."/>
            <person name="Dorrestein P.C."/>
            <person name="Moore B.S."/>
            <person name="Qian P.Y."/>
        </authorList>
    </citation>
    <scope>NUCLEOTIDE SEQUENCE [LARGE SCALE GENOMIC DNA]</scope>
    <source>
        <strain evidence="7 8">KA081020-065</strain>
    </source>
</reference>
<dbReference type="AlphaFoldDB" id="I3TKN8"/>
<dbReference type="PATRIC" id="fig|1110502.3.peg.1533"/>
<evidence type="ECO:0000256" key="4">
    <source>
        <dbReference type="ARBA" id="ARBA00022989"/>
    </source>
</evidence>
<evidence type="ECO:0000313" key="7">
    <source>
        <dbReference type="EMBL" id="AFK53326.1"/>
    </source>
</evidence>
<proteinExistence type="predicted"/>
<evidence type="ECO:0000256" key="2">
    <source>
        <dbReference type="ARBA" id="ARBA00022475"/>
    </source>
</evidence>
<dbReference type="Pfam" id="PF01810">
    <property type="entry name" value="LysE"/>
    <property type="match status" value="1"/>
</dbReference>
<organism evidence="7 8">
    <name type="scientific">Tistrella mobilis (strain KA081020-065)</name>
    <dbReference type="NCBI Taxonomy" id="1110502"/>
    <lineage>
        <taxon>Bacteria</taxon>
        <taxon>Pseudomonadati</taxon>
        <taxon>Pseudomonadota</taxon>
        <taxon>Alphaproteobacteria</taxon>
        <taxon>Geminicoccales</taxon>
        <taxon>Geminicoccaceae</taxon>
        <taxon>Tistrella</taxon>
    </lineage>
</organism>
<accession>I3TKN8</accession>
<sequence length="216" mass="22181">MVEAGQAGVRMGWEWMASVVVFAIAMSATPGPNNTMLTASGANWGFLRSLPHMAGISLGVTVILAAVGAFGSPLVAAPGVHDVLKWAGICYLLWLAWKIATARPAPEGTPAGSGGRSRPLNSLEAAAFQLVNPKFWVIAASAMVTYVGEGEGAGGTLLPAITLALVFGIVTFPCSVLWTLVGVGAGRLLRTAGALRTFNIVMAALLVASLIPIVLD</sequence>
<dbReference type="GO" id="GO:0005886">
    <property type="term" value="C:plasma membrane"/>
    <property type="evidence" value="ECO:0007669"/>
    <property type="project" value="UniProtKB-SubCell"/>
</dbReference>
<keyword evidence="4 6" id="KW-1133">Transmembrane helix</keyword>
<gene>
    <name evidence="7" type="primary">eamB</name>
    <name evidence="7" type="ordered locus">TMO_1487</name>
</gene>
<evidence type="ECO:0000256" key="6">
    <source>
        <dbReference type="SAM" id="Phobius"/>
    </source>
</evidence>
<feature type="transmembrane region" description="Helical" evidence="6">
    <location>
        <begin position="50"/>
        <end position="71"/>
    </location>
</feature>
<keyword evidence="5 6" id="KW-0472">Membrane</keyword>
<dbReference type="KEGG" id="tmo:TMO_1487"/>
<feature type="transmembrane region" description="Helical" evidence="6">
    <location>
        <begin position="12"/>
        <end position="30"/>
    </location>
</feature>
<comment type="subcellular location">
    <subcellularLocation>
        <location evidence="1">Cell membrane</location>
        <topology evidence="1">Multi-pass membrane protein</topology>
    </subcellularLocation>
</comment>